<gene>
    <name evidence="1" type="ORF">TPC1_13122</name>
</gene>
<dbReference type="InterPro" id="IPR007175">
    <property type="entry name" value="Rpr2/Snm1/Rpp21"/>
</dbReference>
<name>A0A146KCN8_9EUKA</name>
<organism evidence="1">
    <name type="scientific">Trepomonas sp. PC1</name>
    <dbReference type="NCBI Taxonomy" id="1076344"/>
    <lineage>
        <taxon>Eukaryota</taxon>
        <taxon>Metamonada</taxon>
        <taxon>Diplomonadida</taxon>
        <taxon>Hexamitidae</taxon>
        <taxon>Hexamitinae</taxon>
        <taxon>Trepomonas</taxon>
    </lineage>
</organism>
<accession>A0A146KCN8</accession>
<dbReference type="AlphaFoldDB" id="A0A146KCN8"/>
<proteinExistence type="predicted"/>
<dbReference type="Pfam" id="PF04032">
    <property type="entry name" value="Rpr2"/>
    <property type="match status" value="1"/>
</dbReference>
<evidence type="ECO:0000313" key="1">
    <source>
        <dbReference type="EMBL" id="JAP94287.1"/>
    </source>
</evidence>
<protein>
    <submittedName>
        <fullName evidence="1">RNAse P Rpr2/Rpp21/SNM1 subunit domain-containing protein</fullName>
    </submittedName>
</protein>
<feature type="non-terminal residue" evidence="1">
    <location>
        <position position="105"/>
    </location>
</feature>
<dbReference type="GO" id="GO:0006396">
    <property type="term" value="P:RNA processing"/>
    <property type="evidence" value="ECO:0007669"/>
    <property type="project" value="InterPro"/>
</dbReference>
<dbReference type="EMBL" id="GDID01002319">
    <property type="protein sequence ID" value="JAP94287.1"/>
    <property type="molecule type" value="Transcribed_RNA"/>
</dbReference>
<reference evidence="1" key="1">
    <citation type="submission" date="2015-07" db="EMBL/GenBank/DDBJ databases">
        <title>Adaptation to a free-living lifestyle via gene acquisitions in the diplomonad Trepomonas sp. PC1.</title>
        <authorList>
            <person name="Xu F."/>
            <person name="Jerlstrom-Hultqvist J."/>
            <person name="Kolisko M."/>
            <person name="Simpson A.G.B."/>
            <person name="Roger A.J."/>
            <person name="Svard S.G."/>
            <person name="Andersson J.O."/>
        </authorList>
    </citation>
    <scope>NUCLEOTIDE SEQUENCE</scope>
    <source>
        <strain evidence="1">PC1</strain>
    </source>
</reference>
<sequence>AKHVKGERSSTKKVAVVTQQTQNYEIYAHIRQLHLLALRFPQFSQIYNKELVELALNSQTRIDPSIKHSFCKKCYKSMGLGTISVYENKIQYKCNCGWTKIKTLK</sequence>
<feature type="non-terminal residue" evidence="1">
    <location>
        <position position="1"/>
    </location>
</feature>